<comment type="domain">
    <text evidence="8">The twin CX3C motif contains 4 conserved Cys residues that form 2 disulfide bonds in the mitochondrial intermembrane space.</text>
</comment>
<evidence type="ECO:0000256" key="2">
    <source>
        <dbReference type="ARBA" id="ARBA00022723"/>
    </source>
</evidence>
<keyword evidence="11" id="KW-1185">Reference proteome</keyword>
<comment type="function">
    <text evidence="8">Mitochondrial intermembrane chaperone that participates in the import and insertion of some multi-pass transmembrane proteins into the mitochondrial inner membrane. Also required for the transfer of beta-barrel precursors from the TOM complex to the sorting and assembly machinery (SAM complex) of the outer membrane. Acts as a chaperone-like protein that protects the hydrophobic precursors from aggregation and guide them through the mitochondrial intermembrane space.</text>
</comment>
<evidence type="ECO:0000313" key="10">
    <source>
        <dbReference type="EMBL" id="OQV22353.1"/>
    </source>
</evidence>
<evidence type="ECO:0000256" key="4">
    <source>
        <dbReference type="ARBA" id="ARBA00022927"/>
    </source>
</evidence>
<keyword evidence="8" id="KW-0472">Membrane</keyword>
<comment type="subunit">
    <text evidence="8">Heterohexamer.</text>
</comment>
<dbReference type="InterPro" id="IPR004217">
    <property type="entry name" value="Tim10-like"/>
</dbReference>
<evidence type="ECO:0000256" key="6">
    <source>
        <dbReference type="ARBA" id="ARBA00023128"/>
    </source>
</evidence>
<comment type="subcellular location">
    <subcellularLocation>
        <location evidence="8">Mitochondrion inner membrane</location>
        <topology evidence="8">Peripheral membrane protein</topology>
        <orientation evidence="8">Intermembrane side</orientation>
    </subcellularLocation>
</comment>
<comment type="similarity">
    <text evidence="8">Belongs to the small Tim family.</text>
</comment>
<evidence type="ECO:0000313" key="11">
    <source>
        <dbReference type="Proteomes" id="UP000192578"/>
    </source>
</evidence>
<dbReference type="Pfam" id="PF02953">
    <property type="entry name" value="zf-Tim10_DDP"/>
    <property type="match status" value="1"/>
</dbReference>
<keyword evidence="2" id="KW-0479">Metal-binding</keyword>
<sequence length="107" mass="11958">MPLATPDNVKDASRNFKDFMRLYNQLTETCFAVCVADLGSRSLTAPEESCVAHCAEKNIRLNNRTMEIFMELQPAMLEKRRKEAEEAFALMEKSEADAVPATEAAPS</sequence>
<feature type="domain" description="Tim10-like" evidence="9">
    <location>
        <begin position="12"/>
        <end position="70"/>
    </location>
</feature>
<evidence type="ECO:0000256" key="8">
    <source>
        <dbReference type="RuleBase" id="RU367043"/>
    </source>
</evidence>
<evidence type="ECO:0000259" key="9">
    <source>
        <dbReference type="Pfam" id="PF02953"/>
    </source>
</evidence>
<evidence type="ECO:0000256" key="5">
    <source>
        <dbReference type="ARBA" id="ARBA00023010"/>
    </source>
</evidence>
<dbReference type="SUPFAM" id="SSF144122">
    <property type="entry name" value="Tim10-like"/>
    <property type="match status" value="1"/>
</dbReference>
<dbReference type="InterPro" id="IPR050673">
    <property type="entry name" value="Mito_inner_translocase_sub"/>
</dbReference>
<evidence type="ECO:0000256" key="1">
    <source>
        <dbReference type="ARBA" id="ARBA00022448"/>
    </source>
</evidence>
<keyword evidence="4 8" id="KW-0653">Protein transport</keyword>
<dbReference type="OrthoDB" id="1551503at2759"/>
<dbReference type="Proteomes" id="UP000192578">
    <property type="component" value="Unassembled WGS sequence"/>
</dbReference>
<accession>A0A1W0X4E3</accession>
<dbReference type="InterPro" id="IPR035427">
    <property type="entry name" value="Tim10-like_dom_sf"/>
</dbReference>
<dbReference type="GO" id="GO:0005743">
    <property type="term" value="C:mitochondrial inner membrane"/>
    <property type="evidence" value="ECO:0007669"/>
    <property type="project" value="UniProtKB-SubCell"/>
</dbReference>
<dbReference type="GO" id="GO:0046872">
    <property type="term" value="F:metal ion binding"/>
    <property type="evidence" value="ECO:0007669"/>
    <property type="project" value="UniProtKB-KW"/>
</dbReference>
<dbReference type="GO" id="GO:0015031">
    <property type="term" value="P:protein transport"/>
    <property type="evidence" value="ECO:0007669"/>
    <property type="project" value="UniProtKB-KW"/>
</dbReference>
<keyword evidence="8" id="KW-0999">Mitochondrion inner membrane</keyword>
<dbReference type="PANTHER" id="PTHR13172">
    <property type="entry name" value="MITOCHONDRIAL IMPORT INNER MEMBRANE TRANSLOCASE SUBUNIT TIM9B"/>
    <property type="match status" value="1"/>
</dbReference>
<evidence type="ECO:0000256" key="3">
    <source>
        <dbReference type="ARBA" id="ARBA00022833"/>
    </source>
</evidence>
<dbReference type="AlphaFoldDB" id="A0A1W0X4E3"/>
<organism evidence="10 11">
    <name type="scientific">Hypsibius exemplaris</name>
    <name type="common">Freshwater tardigrade</name>
    <dbReference type="NCBI Taxonomy" id="2072580"/>
    <lineage>
        <taxon>Eukaryota</taxon>
        <taxon>Metazoa</taxon>
        <taxon>Ecdysozoa</taxon>
        <taxon>Tardigrada</taxon>
        <taxon>Eutardigrada</taxon>
        <taxon>Parachela</taxon>
        <taxon>Hypsibioidea</taxon>
        <taxon>Hypsibiidae</taxon>
        <taxon>Hypsibius</taxon>
    </lineage>
</organism>
<keyword evidence="1 8" id="KW-0813">Transport</keyword>
<keyword evidence="7 8" id="KW-1015">Disulfide bond</keyword>
<evidence type="ECO:0000256" key="7">
    <source>
        <dbReference type="ARBA" id="ARBA00023157"/>
    </source>
</evidence>
<keyword evidence="5 8" id="KW-0811">Translocation</keyword>
<gene>
    <name evidence="10" type="ORF">BV898_03850</name>
</gene>
<reference evidence="11" key="1">
    <citation type="submission" date="2017-01" db="EMBL/GenBank/DDBJ databases">
        <title>Comparative genomics of anhydrobiosis in the tardigrade Hypsibius dujardini.</title>
        <authorList>
            <person name="Yoshida Y."/>
            <person name="Koutsovoulos G."/>
            <person name="Laetsch D."/>
            <person name="Stevens L."/>
            <person name="Kumar S."/>
            <person name="Horikawa D."/>
            <person name="Ishino K."/>
            <person name="Komine S."/>
            <person name="Tomita M."/>
            <person name="Blaxter M."/>
            <person name="Arakawa K."/>
        </authorList>
    </citation>
    <scope>NUCLEOTIDE SEQUENCE [LARGE SCALE GENOMIC DNA]</scope>
    <source>
        <strain evidence="11">Z151</strain>
    </source>
</reference>
<dbReference type="Gene3D" id="1.10.287.810">
    <property type="entry name" value="Mitochondrial import inner membrane translocase subunit tim13 like domains"/>
    <property type="match status" value="1"/>
</dbReference>
<name>A0A1W0X4E3_HYPEX</name>
<proteinExistence type="inferred from homology"/>
<keyword evidence="6 8" id="KW-0496">Mitochondrion</keyword>
<dbReference type="EMBL" id="MTYJ01000018">
    <property type="protein sequence ID" value="OQV22353.1"/>
    <property type="molecule type" value="Genomic_DNA"/>
</dbReference>
<protein>
    <recommendedName>
        <fullName evidence="8">Mitochondrial import inner membrane translocase subunit</fullName>
    </recommendedName>
</protein>
<comment type="caution">
    <text evidence="10">The sequence shown here is derived from an EMBL/GenBank/DDBJ whole genome shotgun (WGS) entry which is preliminary data.</text>
</comment>
<keyword evidence="8" id="KW-0143">Chaperone</keyword>
<keyword evidence="3" id="KW-0862">Zinc</keyword>